<dbReference type="OMA" id="TECFIAN"/>
<evidence type="ECO:0000256" key="1">
    <source>
        <dbReference type="SAM" id="MobiDB-lite"/>
    </source>
</evidence>
<dbReference type="Proteomes" id="UP000014500">
    <property type="component" value="Unassembled WGS sequence"/>
</dbReference>
<reference evidence="3" key="1">
    <citation type="submission" date="2011-05" db="EMBL/GenBank/DDBJ databases">
        <authorList>
            <person name="Richards S.R."/>
            <person name="Qu J."/>
            <person name="Jiang H."/>
            <person name="Jhangiani S.N."/>
            <person name="Agravi P."/>
            <person name="Goodspeed R."/>
            <person name="Gross S."/>
            <person name="Mandapat C."/>
            <person name="Jackson L."/>
            <person name="Mathew T."/>
            <person name="Pu L."/>
            <person name="Thornton R."/>
            <person name="Saada N."/>
            <person name="Wilczek-Boney K.B."/>
            <person name="Lee S."/>
            <person name="Kovar C."/>
            <person name="Wu Y."/>
            <person name="Scherer S.E."/>
            <person name="Worley K.C."/>
            <person name="Muzny D.M."/>
            <person name="Gibbs R."/>
        </authorList>
    </citation>
    <scope>NUCLEOTIDE SEQUENCE</scope>
    <source>
        <strain evidence="3">Brora</strain>
    </source>
</reference>
<keyword evidence="3" id="KW-1185">Reference proteome</keyword>
<dbReference type="AlphaFoldDB" id="T1IJY3"/>
<evidence type="ECO:0000313" key="2">
    <source>
        <dbReference type="EnsemblMetazoa" id="SMAR001211-PA"/>
    </source>
</evidence>
<evidence type="ECO:0008006" key="4">
    <source>
        <dbReference type="Google" id="ProtNLM"/>
    </source>
</evidence>
<sequence>MSKENIKIPDPNPNGSKIQQSQKERSPYFLGNIAPFTGHGGDQWNQYLEQFEDFCILNRVTDLEKRQVLTSVIGFEVVTLARDLISPDKLKDVPYNQLIDKLSEHYQSVTRVHVQRYKFQRRDRQPNEMVAEFVAALRAIARTCGFSSKSAINKAITVQVVSGINKTVCGVDFSSKRA</sequence>
<dbReference type="PANTHER" id="PTHR33198:SF19">
    <property type="entry name" value="CCHC-TYPE DOMAIN-CONTAINING PROTEIN"/>
    <property type="match status" value="1"/>
</dbReference>
<evidence type="ECO:0000313" key="3">
    <source>
        <dbReference type="Proteomes" id="UP000014500"/>
    </source>
</evidence>
<dbReference type="eggNOG" id="ENOG502TFA5">
    <property type="taxonomic scope" value="Eukaryota"/>
</dbReference>
<protein>
    <recommendedName>
        <fullName evidence="4">Retrotransposon gag domain-containing protein</fullName>
    </recommendedName>
</protein>
<feature type="region of interest" description="Disordered" evidence="1">
    <location>
        <begin position="1"/>
        <end position="22"/>
    </location>
</feature>
<organism evidence="2 3">
    <name type="scientific">Strigamia maritima</name>
    <name type="common">European centipede</name>
    <name type="synonym">Geophilus maritimus</name>
    <dbReference type="NCBI Taxonomy" id="126957"/>
    <lineage>
        <taxon>Eukaryota</taxon>
        <taxon>Metazoa</taxon>
        <taxon>Ecdysozoa</taxon>
        <taxon>Arthropoda</taxon>
        <taxon>Myriapoda</taxon>
        <taxon>Chilopoda</taxon>
        <taxon>Pleurostigmophora</taxon>
        <taxon>Geophilomorpha</taxon>
        <taxon>Linotaeniidae</taxon>
        <taxon>Strigamia</taxon>
    </lineage>
</organism>
<name>T1IJY3_STRMM</name>
<reference evidence="2" key="2">
    <citation type="submission" date="2015-02" db="UniProtKB">
        <authorList>
            <consortium name="EnsemblMetazoa"/>
        </authorList>
    </citation>
    <scope>IDENTIFICATION</scope>
</reference>
<accession>T1IJY3</accession>
<proteinExistence type="predicted"/>
<dbReference type="EnsemblMetazoa" id="SMAR001211-RA">
    <property type="protein sequence ID" value="SMAR001211-PA"/>
    <property type="gene ID" value="SMAR001211"/>
</dbReference>
<dbReference type="EMBL" id="AFFK01014885">
    <property type="status" value="NOT_ANNOTATED_CDS"/>
    <property type="molecule type" value="Genomic_DNA"/>
</dbReference>
<dbReference type="HOGENOM" id="CLU_035540_3_1_1"/>
<dbReference type="PANTHER" id="PTHR33198">
    <property type="entry name" value="ANK_REP_REGION DOMAIN-CONTAINING PROTEIN-RELATED"/>
    <property type="match status" value="1"/>
</dbReference>
<dbReference type="PhylomeDB" id="T1IJY3"/>